<reference evidence="3" key="2">
    <citation type="submission" date="2015-01" db="EMBL/GenBank/DDBJ databases">
        <title>Evolutionary Origins and Diversification of the Mycorrhizal Mutualists.</title>
        <authorList>
            <consortium name="DOE Joint Genome Institute"/>
            <consortium name="Mycorrhizal Genomics Consortium"/>
            <person name="Kohler A."/>
            <person name="Kuo A."/>
            <person name="Nagy L.G."/>
            <person name="Floudas D."/>
            <person name="Copeland A."/>
            <person name="Barry K.W."/>
            <person name="Cichocki N."/>
            <person name="Veneault-Fourrey C."/>
            <person name="LaButti K."/>
            <person name="Lindquist E.A."/>
            <person name="Lipzen A."/>
            <person name="Lundell T."/>
            <person name="Morin E."/>
            <person name="Murat C."/>
            <person name="Riley R."/>
            <person name="Ohm R."/>
            <person name="Sun H."/>
            <person name="Tunlid A."/>
            <person name="Henrissat B."/>
            <person name="Grigoriev I.V."/>
            <person name="Hibbett D.S."/>
            <person name="Martin F."/>
        </authorList>
    </citation>
    <scope>NUCLEOTIDE SEQUENCE [LARGE SCALE GENOMIC DNA]</scope>
    <source>
        <strain evidence="3">Marx 270</strain>
    </source>
</reference>
<sequence>MASQGEDGSPPANCENVWLTVPEACSFRPATRLNIDSRPYGTSNPLWTIDLDVGGDANTRESASTSSSYHVRTHFRNAVEKCRAVQDENHGEFPLPEAPSAKRSPTVPTSARIVDITNQPHASYRGDVRRRLVH</sequence>
<proteinExistence type="predicted"/>
<dbReference type="EMBL" id="KN831978">
    <property type="protein sequence ID" value="KIO03079.1"/>
    <property type="molecule type" value="Genomic_DNA"/>
</dbReference>
<protein>
    <submittedName>
        <fullName evidence="2">Uncharacterized protein</fullName>
    </submittedName>
</protein>
<dbReference type="HOGENOM" id="CLU_1897059_0_0_1"/>
<keyword evidence="3" id="KW-1185">Reference proteome</keyword>
<evidence type="ECO:0000313" key="3">
    <source>
        <dbReference type="Proteomes" id="UP000054217"/>
    </source>
</evidence>
<organism evidence="2 3">
    <name type="scientific">Pisolithus tinctorius Marx 270</name>
    <dbReference type="NCBI Taxonomy" id="870435"/>
    <lineage>
        <taxon>Eukaryota</taxon>
        <taxon>Fungi</taxon>
        <taxon>Dikarya</taxon>
        <taxon>Basidiomycota</taxon>
        <taxon>Agaricomycotina</taxon>
        <taxon>Agaricomycetes</taxon>
        <taxon>Agaricomycetidae</taxon>
        <taxon>Boletales</taxon>
        <taxon>Sclerodermatineae</taxon>
        <taxon>Pisolithaceae</taxon>
        <taxon>Pisolithus</taxon>
    </lineage>
</organism>
<accession>A0A0C3P6S1</accession>
<feature type="region of interest" description="Disordered" evidence="1">
    <location>
        <begin position="88"/>
        <end position="111"/>
    </location>
</feature>
<name>A0A0C3P6S1_PISTI</name>
<evidence type="ECO:0000256" key="1">
    <source>
        <dbReference type="SAM" id="MobiDB-lite"/>
    </source>
</evidence>
<dbReference type="AlphaFoldDB" id="A0A0C3P6S1"/>
<reference evidence="2 3" key="1">
    <citation type="submission" date="2014-04" db="EMBL/GenBank/DDBJ databases">
        <authorList>
            <consortium name="DOE Joint Genome Institute"/>
            <person name="Kuo A."/>
            <person name="Kohler A."/>
            <person name="Costa M.D."/>
            <person name="Nagy L.G."/>
            <person name="Floudas D."/>
            <person name="Copeland A."/>
            <person name="Barry K.W."/>
            <person name="Cichocki N."/>
            <person name="Veneault-Fourrey C."/>
            <person name="LaButti K."/>
            <person name="Lindquist E.A."/>
            <person name="Lipzen A."/>
            <person name="Lundell T."/>
            <person name="Morin E."/>
            <person name="Murat C."/>
            <person name="Sun H."/>
            <person name="Tunlid A."/>
            <person name="Henrissat B."/>
            <person name="Grigoriev I.V."/>
            <person name="Hibbett D.S."/>
            <person name="Martin F."/>
            <person name="Nordberg H.P."/>
            <person name="Cantor M.N."/>
            <person name="Hua S.X."/>
        </authorList>
    </citation>
    <scope>NUCLEOTIDE SEQUENCE [LARGE SCALE GENOMIC DNA]</scope>
    <source>
        <strain evidence="2 3">Marx 270</strain>
    </source>
</reference>
<dbReference type="OrthoDB" id="10250320at2759"/>
<gene>
    <name evidence="2" type="ORF">M404DRAFT_632978</name>
</gene>
<dbReference type="InParanoid" id="A0A0C3P6S1"/>
<evidence type="ECO:0000313" key="2">
    <source>
        <dbReference type="EMBL" id="KIO03079.1"/>
    </source>
</evidence>
<dbReference type="Proteomes" id="UP000054217">
    <property type="component" value="Unassembled WGS sequence"/>
</dbReference>